<evidence type="ECO:0000313" key="3">
    <source>
        <dbReference type="EMBL" id="ABO17223.1"/>
    </source>
</evidence>
<dbReference type="PANTHER" id="PTHR33606">
    <property type="entry name" value="PROTEIN YCII"/>
    <property type="match status" value="1"/>
</dbReference>
<dbReference type="InterPro" id="IPR005545">
    <property type="entry name" value="YCII"/>
</dbReference>
<dbReference type="AlphaFoldDB" id="A3PBU8"/>
<dbReference type="EMBL" id="CP000576">
    <property type="protein sequence ID" value="ABO17223.1"/>
    <property type="molecule type" value="Genomic_DNA"/>
</dbReference>
<name>A3PBU8_PROM0</name>
<dbReference type="HOGENOM" id="CLU_110355_5_1_3"/>
<protein>
    <submittedName>
        <fullName evidence="3">Uncharacterized protein conserved in bacteria</fullName>
    </submittedName>
</protein>
<gene>
    <name evidence="3" type="ordered locus">P9301_06001</name>
</gene>
<evidence type="ECO:0000313" key="4">
    <source>
        <dbReference type="Proteomes" id="UP000001430"/>
    </source>
</evidence>
<organism evidence="3 4">
    <name type="scientific">Prochlorococcus marinus (strain MIT 9301)</name>
    <dbReference type="NCBI Taxonomy" id="167546"/>
    <lineage>
        <taxon>Bacteria</taxon>
        <taxon>Bacillati</taxon>
        <taxon>Cyanobacteriota</taxon>
        <taxon>Cyanophyceae</taxon>
        <taxon>Synechococcales</taxon>
        <taxon>Prochlorococcaceae</taxon>
        <taxon>Prochlorococcus</taxon>
    </lineage>
</organism>
<keyword evidence="4" id="KW-1185">Reference proteome</keyword>
<dbReference type="Proteomes" id="UP000001430">
    <property type="component" value="Chromosome"/>
</dbReference>
<dbReference type="InterPro" id="IPR051807">
    <property type="entry name" value="Sec-metab_biosynth-assoc"/>
</dbReference>
<dbReference type="KEGG" id="pmg:P9301_06001"/>
<dbReference type="Gene3D" id="3.30.70.1060">
    <property type="entry name" value="Dimeric alpha+beta barrel"/>
    <property type="match status" value="1"/>
</dbReference>
<dbReference type="NCBIfam" id="NF009506">
    <property type="entry name" value="PRK12864.1"/>
    <property type="match status" value="1"/>
</dbReference>
<comment type="similarity">
    <text evidence="1">Belongs to the YciI family.</text>
</comment>
<feature type="domain" description="YCII-related" evidence="2">
    <location>
        <begin position="18"/>
        <end position="100"/>
    </location>
</feature>
<dbReference type="InterPro" id="IPR011008">
    <property type="entry name" value="Dimeric_a/b-barrel"/>
</dbReference>
<dbReference type="SUPFAM" id="SSF54909">
    <property type="entry name" value="Dimeric alpha+beta barrel"/>
    <property type="match status" value="1"/>
</dbReference>
<evidence type="ECO:0000256" key="1">
    <source>
        <dbReference type="ARBA" id="ARBA00007689"/>
    </source>
</evidence>
<reference evidence="3 4" key="1">
    <citation type="journal article" date="2007" name="PLoS Genet.">
        <title>Patterns and implications of gene gain and loss in the evolution of Prochlorococcus.</title>
        <authorList>
            <person name="Kettler G.C."/>
            <person name="Martiny A.C."/>
            <person name="Huang K."/>
            <person name="Zucker J."/>
            <person name="Coleman M.L."/>
            <person name="Rodrigue S."/>
            <person name="Chen F."/>
            <person name="Lapidus A."/>
            <person name="Ferriera S."/>
            <person name="Johnson J."/>
            <person name="Steglich C."/>
            <person name="Church G.M."/>
            <person name="Richardson P."/>
            <person name="Chisholm S.W."/>
        </authorList>
    </citation>
    <scope>NUCLEOTIDE SEQUENCE [LARGE SCALE GENOMIC DNA]</scope>
    <source>
        <strain evidence="3 4">MIT 9301</strain>
    </source>
</reference>
<evidence type="ECO:0000259" key="2">
    <source>
        <dbReference type="Pfam" id="PF03795"/>
    </source>
</evidence>
<dbReference type="STRING" id="167546.P9301_06001"/>
<accession>A3PBU8</accession>
<dbReference type="PANTHER" id="PTHR33606:SF3">
    <property type="entry name" value="PROTEIN YCII"/>
    <property type="match status" value="1"/>
</dbReference>
<sequence length="104" mass="12522">MQLLIMFLLYYLSLKMEKFVVFGEYCEDAIIKRGPFREQHLNRLKNLKDRDILVTLGPTKCTKYLFGIFNANDANELKDLIEDDIYWEKGIWINYDVYPWIQAF</sequence>
<dbReference type="eggNOG" id="COG2350">
    <property type="taxonomic scope" value="Bacteria"/>
</dbReference>
<dbReference type="Pfam" id="PF03795">
    <property type="entry name" value="YCII"/>
    <property type="match status" value="1"/>
</dbReference>
<proteinExistence type="inferred from homology"/>